<organism evidence="9 10">
    <name type="scientific">Nezara viridula</name>
    <name type="common">Southern green stink bug</name>
    <name type="synonym">Cimex viridulus</name>
    <dbReference type="NCBI Taxonomy" id="85310"/>
    <lineage>
        <taxon>Eukaryota</taxon>
        <taxon>Metazoa</taxon>
        <taxon>Ecdysozoa</taxon>
        <taxon>Arthropoda</taxon>
        <taxon>Hexapoda</taxon>
        <taxon>Insecta</taxon>
        <taxon>Pterygota</taxon>
        <taxon>Neoptera</taxon>
        <taxon>Paraneoptera</taxon>
        <taxon>Hemiptera</taxon>
        <taxon>Heteroptera</taxon>
        <taxon>Panheteroptera</taxon>
        <taxon>Pentatomomorpha</taxon>
        <taxon>Pentatomoidea</taxon>
        <taxon>Pentatomidae</taxon>
        <taxon>Pentatominae</taxon>
        <taxon>Nezara</taxon>
    </lineage>
</organism>
<dbReference type="OrthoDB" id="71437at2759"/>
<dbReference type="Gene3D" id="2.130.10.10">
    <property type="entry name" value="YVTN repeat-like/Quinoprotein amine dehydrogenase"/>
    <property type="match status" value="1"/>
</dbReference>
<keyword evidence="10" id="KW-1185">Reference proteome</keyword>
<keyword evidence="4" id="KW-0677">Repeat</keyword>
<dbReference type="PRINTS" id="PR00320">
    <property type="entry name" value="GPROTEINBRPT"/>
</dbReference>
<evidence type="ECO:0000256" key="8">
    <source>
        <dbReference type="PROSITE-ProRule" id="PRU00221"/>
    </source>
</evidence>
<dbReference type="PANTHER" id="PTHR22842">
    <property type="entry name" value="WD40 REPEAT PROTEIN"/>
    <property type="match status" value="1"/>
</dbReference>
<protein>
    <recommendedName>
        <fullName evidence="6">WD repeat domain-containing protein 83</fullName>
    </recommendedName>
    <alternativeName>
        <fullName evidence="7">Mitogen-activated protein kinase organizer 1</fullName>
    </alternativeName>
</protein>
<dbReference type="InterPro" id="IPR020472">
    <property type="entry name" value="WD40_PAC1"/>
</dbReference>
<dbReference type="EMBL" id="OV725081">
    <property type="protein sequence ID" value="CAH1403017.1"/>
    <property type="molecule type" value="Genomic_DNA"/>
</dbReference>
<evidence type="ECO:0000256" key="1">
    <source>
        <dbReference type="ARBA" id="ARBA00004496"/>
    </source>
</evidence>
<dbReference type="InterPro" id="IPR019775">
    <property type="entry name" value="WD40_repeat_CS"/>
</dbReference>
<dbReference type="GO" id="GO:0071013">
    <property type="term" value="C:catalytic step 2 spliceosome"/>
    <property type="evidence" value="ECO:0007669"/>
    <property type="project" value="TreeGrafter"/>
</dbReference>
<dbReference type="InterPro" id="IPR001680">
    <property type="entry name" value="WD40_rpt"/>
</dbReference>
<evidence type="ECO:0000313" key="10">
    <source>
        <dbReference type="Proteomes" id="UP001152798"/>
    </source>
</evidence>
<accession>A0A9P0MUI4</accession>
<evidence type="ECO:0000256" key="6">
    <source>
        <dbReference type="ARBA" id="ARBA00040453"/>
    </source>
</evidence>
<feature type="repeat" description="WD" evidence="8">
    <location>
        <begin position="9"/>
        <end position="41"/>
    </location>
</feature>
<comment type="similarity">
    <text evidence="5">Belongs to the WD repeat MORG1 family.</text>
</comment>
<evidence type="ECO:0000313" key="9">
    <source>
        <dbReference type="EMBL" id="CAH1403017.1"/>
    </source>
</evidence>
<dbReference type="CDD" id="cd00200">
    <property type="entry name" value="WD40"/>
    <property type="match status" value="1"/>
</dbReference>
<dbReference type="GO" id="GO:0000398">
    <property type="term" value="P:mRNA splicing, via spliceosome"/>
    <property type="evidence" value="ECO:0007669"/>
    <property type="project" value="TreeGrafter"/>
</dbReference>
<sequence>MDFKHLRTIDCKQGAVRKVRFNVDGVYCISSGSDRTVKLWNPHKNLFLKTYSGHGNEVLDACGSADSSYILSGGADKSVIHWEVETGKPLRRLRVHVSNVTCVKYNEESTLAFSGSRDNTVMIWDLKSFNFQPIQVLKDAKDSITSIQITESEIITGSLDCKVRRYDIRSGCLTTDYIGEPVISVNITQDGQCYVVGSANKIWLFDKSTGELLNEYTGHETGDYQVECGVDRKDRHVISGAVDGNIYCWDLIGGSIVSKLNHKKATTVHSFDSHPTSDFLVTAIKENIWLWGEEEMEDEPEEEEDN</sequence>
<feature type="repeat" description="WD" evidence="8">
    <location>
        <begin position="51"/>
        <end position="92"/>
    </location>
</feature>
<dbReference type="SUPFAM" id="SSF50978">
    <property type="entry name" value="WD40 repeat-like"/>
    <property type="match status" value="1"/>
</dbReference>
<evidence type="ECO:0000256" key="4">
    <source>
        <dbReference type="ARBA" id="ARBA00022737"/>
    </source>
</evidence>
<name>A0A9P0MUI4_NEZVI</name>
<reference evidence="9" key="1">
    <citation type="submission" date="2022-01" db="EMBL/GenBank/DDBJ databases">
        <authorList>
            <person name="King R."/>
        </authorList>
    </citation>
    <scope>NUCLEOTIDE SEQUENCE</scope>
</reference>
<dbReference type="PROSITE" id="PS00678">
    <property type="entry name" value="WD_REPEATS_1"/>
    <property type="match status" value="1"/>
</dbReference>
<dbReference type="InterPro" id="IPR036322">
    <property type="entry name" value="WD40_repeat_dom_sf"/>
</dbReference>
<evidence type="ECO:0000256" key="5">
    <source>
        <dbReference type="ARBA" id="ARBA00038145"/>
    </source>
</evidence>
<dbReference type="AlphaFoldDB" id="A0A9P0MUI4"/>
<evidence type="ECO:0000256" key="2">
    <source>
        <dbReference type="ARBA" id="ARBA00022490"/>
    </source>
</evidence>
<dbReference type="InterPro" id="IPR015943">
    <property type="entry name" value="WD40/YVTN_repeat-like_dom_sf"/>
</dbReference>
<feature type="repeat" description="WD" evidence="8">
    <location>
        <begin position="93"/>
        <end position="128"/>
    </location>
</feature>
<evidence type="ECO:0000256" key="7">
    <source>
        <dbReference type="ARBA" id="ARBA00042222"/>
    </source>
</evidence>
<dbReference type="GO" id="GO:0005737">
    <property type="term" value="C:cytoplasm"/>
    <property type="evidence" value="ECO:0007669"/>
    <property type="project" value="UniProtKB-SubCell"/>
</dbReference>
<keyword evidence="2" id="KW-0963">Cytoplasm</keyword>
<dbReference type="Proteomes" id="UP001152798">
    <property type="component" value="Chromosome 5"/>
</dbReference>
<gene>
    <name evidence="9" type="ORF">NEZAVI_LOCUS11693</name>
</gene>
<dbReference type="Pfam" id="PF00400">
    <property type="entry name" value="WD40"/>
    <property type="match status" value="4"/>
</dbReference>
<comment type="subcellular location">
    <subcellularLocation>
        <location evidence="1">Cytoplasm</location>
    </subcellularLocation>
</comment>
<dbReference type="InterPro" id="IPR051980">
    <property type="entry name" value="WD_repeat_MORG1"/>
</dbReference>
<dbReference type="SMART" id="SM00320">
    <property type="entry name" value="WD40"/>
    <property type="match status" value="7"/>
</dbReference>
<evidence type="ECO:0000256" key="3">
    <source>
        <dbReference type="ARBA" id="ARBA00022574"/>
    </source>
</evidence>
<dbReference type="PROSITE" id="PS50294">
    <property type="entry name" value="WD_REPEATS_REGION"/>
    <property type="match status" value="2"/>
</dbReference>
<dbReference type="PROSITE" id="PS50082">
    <property type="entry name" value="WD_REPEATS_2"/>
    <property type="match status" value="3"/>
</dbReference>
<dbReference type="PANTHER" id="PTHR22842:SF3">
    <property type="entry name" value="WD REPEAT DOMAIN-CONTAINING PROTEIN 83"/>
    <property type="match status" value="1"/>
</dbReference>
<proteinExistence type="inferred from homology"/>
<keyword evidence="3 8" id="KW-0853">WD repeat</keyword>